<dbReference type="Pfam" id="PF00501">
    <property type="entry name" value="AMP-binding"/>
    <property type="match status" value="1"/>
</dbReference>
<protein>
    <submittedName>
        <fullName evidence="3">Amino acid adenylation domain-containing protein</fullName>
    </submittedName>
</protein>
<keyword evidence="1" id="KW-0472">Membrane</keyword>
<feature type="domain" description="Carrier" evidence="2">
    <location>
        <begin position="514"/>
        <end position="591"/>
    </location>
</feature>
<feature type="transmembrane region" description="Helical" evidence="1">
    <location>
        <begin position="1097"/>
        <end position="1117"/>
    </location>
</feature>
<proteinExistence type="predicted"/>
<dbReference type="InterPro" id="IPR045851">
    <property type="entry name" value="AMP-bd_C_sf"/>
</dbReference>
<accession>A0ABT3ISD1</accession>
<dbReference type="NCBIfam" id="TIGR01733">
    <property type="entry name" value="AA-adenyl-dom"/>
    <property type="match status" value="1"/>
</dbReference>
<dbReference type="Gene3D" id="1.10.1200.10">
    <property type="entry name" value="ACP-like"/>
    <property type="match status" value="1"/>
</dbReference>
<comment type="caution">
    <text evidence="3">The sequence shown here is derived from an EMBL/GenBank/DDBJ whole genome shotgun (WGS) entry which is preliminary data.</text>
</comment>
<dbReference type="SUPFAM" id="SSF56801">
    <property type="entry name" value="Acetyl-CoA synthetase-like"/>
    <property type="match status" value="1"/>
</dbReference>
<organism evidence="3 4">
    <name type="scientific">Chitinophaga nivalis</name>
    <dbReference type="NCBI Taxonomy" id="2991709"/>
    <lineage>
        <taxon>Bacteria</taxon>
        <taxon>Pseudomonadati</taxon>
        <taxon>Bacteroidota</taxon>
        <taxon>Chitinophagia</taxon>
        <taxon>Chitinophagales</taxon>
        <taxon>Chitinophagaceae</taxon>
        <taxon>Chitinophaga</taxon>
    </lineage>
</organism>
<evidence type="ECO:0000256" key="1">
    <source>
        <dbReference type="SAM" id="Phobius"/>
    </source>
</evidence>
<gene>
    <name evidence="3" type="ORF">OL497_23515</name>
</gene>
<dbReference type="SUPFAM" id="SSF47336">
    <property type="entry name" value="ACP-like"/>
    <property type="match status" value="1"/>
</dbReference>
<feature type="transmembrane region" description="Helical" evidence="1">
    <location>
        <begin position="886"/>
        <end position="910"/>
    </location>
</feature>
<dbReference type="PANTHER" id="PTHR45527">
    <property type="entry name" value="NONRIBOSOMAL PEPTIDE SYNTHETASE"/>
    <property type="match status" value="1"/>
</dbReference>
<dbReference type="SUPFAM" id="SSF51161">
    <property type="entry name" value="Trimeric LpxA-like enzymes"/>
    <property type="match status" value="3"/>
</dbReference>
<dbReference type="InterPro" id="IPR000873">
    <property type="entry name" value="AMP-dep_synth/lig_dom"/>
</dbReference>
<dbReference type="InterPro" id="IPR036736">
    <property type="entry name" value="ACP-like_sf"/>
</dbReference>
<dbReference type="Pfam" id="PF13193">
    <property type="entry name" value="AMP-binding_C"/>
    <property type="match status" value="1"/>
</dbReference>
<feature type="transmembrane region" description="Helical" evidence="1">
    <location>
        <begin position="1137"/>
        <end position="1157"/>
    </location>
</feature>
<name>A0ABT3ISD1_9BACT</name>
<reference evidence="3 4" key="1">
    <citation type="submission" date="2022-10" db="EMBL/GenBank/DDBJ databases">
        <title>Chitinophaga nivalis PC15 sp. nov., isolated from Pyeongchang county, South Korea.</title>
        <authorList>
            <person name="Trinh H.N."/>
        </authorList>
    </citation>
    <scope>NUCLEOTIDE SEQUENCE [LARGE SCALE GENOMIC DNA]</scope>
    <source>
        <strain evidence="3 4">PC14</strain>
    </source>
</reference>
<evidence type="ECO:0000259" key="2">
    <source>
        <dbReference type="PROSITE" id="PS50075"/>
    </source>
</evidence>
<dbReference type="Gene3D" id="2.160.10.10">
    <property type="entry name" value="Hexapeptide repeat proteins"/>
    <property type="match status" value="3"/>
</dbReference>
<keyword evidence="4" id="KW-1185">Reference proteome</keyword>
<evidence type="ECO:0000313" key="4">
    <source>
        <dbReference type="Proteomes" id="UP001207742"/>
    </source>
</evidence>
<dbReference type="Gene3D" id="3.40.50.12780">
    <property type="entry name" value="N-terminal domain of ligase-like"/>
    <property type="match status" value="1"/>
</dbReference>
<dbReference type="Pfam" id="PF00550">
    <property type="entry name" value="PP-binding"/>
    <property type="match status" value="1"/>
</dbReference>
<dbReference type="CDD" id="cd05930">
    <property type="entry name" value="A_NRPS"/>
    <property type="match status" value="1"/>
</dbReference>
<dbReference type="InterPro" id="IPR042099">
    <property type="entry name" value="ANL_N_sf"/>
</dbReference>
<keyword evidence="1" id="KW-1133">Transmembrane helix</keyword>
<dbReference type="InterPro" id="IPR009081">
    <property type="entry name" value="PP-bd_ACP"/>
</dbReference>
<dbReference type="InterPro" id="IPR020845">
    <property type="entry name" value="AMP-binding_CS"/>
</dbReference>
<dbReference type="Proteomes" id="UP001207742">
    <property type="component" value="Unassembled WGS sequence"/>
</dbReference>
<dbReference type="NCBIfam" id="TIGR02353">
    <property type="entry name" value="NRPS_term_dom"/>
    <property type="match status" value="1"/>
</dbReference>
<feature type="transmembrane region" description="Helical" evidence="1">
    <location>
        <begin position="850"/>
        <end position="874"/>
    </location>
</feature>
<dbReference type="EMBL" id="JAPDNS010000002">
    <property type="protein sequence ID" value="MCW3486885.1"/>
    <property type="molecule type" value="Genomic_DNA"/>
</dbReference>
<dbReference type="PROSITE" id="PS00455">
    <property type="entry name" value="AMP_BINDING"/>
    <property type="match status" value="1"/>
</dbReference>
<evidence type="ECO:0000313" key="3">
    <source>
        <dbReference type="EMBL" id="MCW3486885.1"/>
    </source>
</evidence>
<dbReference type="InterPro" id="IPR010071">
    <property type="entry name" value="AA_adenyl_dom"/>
</dbReference>
<sequence>MNEYSIVKGPRQPELLHDETLADIFAETVRHHGHQPALIFQQQTFTYQQLDHWSDAVAALLQSQGVGPGSVVGIWWPRGPELHVAILGIIKAGAAYVPLDREMPAERVEGVLSEVKAAACFSEQPLQLHATLLTVPPLPAHDTTFVLSARPQPDNIAYVLYTSGSTGKPKGIPISHRQICHLVRAEQTVLNIQASDKVYQGFSVSFDMWCEETWISYFAGATLWVADATTAKAIDELGDVLRLQHITVLHAVPSLLAVMDDNIPSLRLINAGGEACTPQVLARWGTPPRLFYNSYGPTETTVSATFATLRPGDNITIGQPLPNYNMAVVDEQLDLLPVGERGELIITGPGVGAGYIDRPELTHEKFVDKPASLAALPGDRLYRTGDAAIVLPDGSIDFQGRLDDQIKLRGYRIELGEIENQLHTIEGVVAAAVAVKKDGNEQDQLVGYIVKTDTLPFDETIIRGRLAKVLPPYMVPGILMVLPDMPRLPSGKINRKALPVPPAFTQVVPQETIDAHAPLQDRFMATLSKVFPDRNISLEQDFFTDLGGHSLLAAAFVSRLRRDANVPQASLKDIYIHRPLQELVQVWAAAPQPTEKKQRTFHPTPWWRHLACWTAQTICLLVIFGLFAMQIYLPYLGYYYVEQATSHLPYAILTALGMFCLLPLLFSLLIISSKWLVIGKMKAGDYPMWGTYYFRWWLVKTIQRLMPSQFLNGTPLYPAYLRLLGVKIAPDAQLGAVTIGAEDLVTIGSDVSISSQTVINNAFVEDGLLKLRTVHLGDHAYIGSSAILGGDTIMEPWSELQDLSYLPPQSTIAPGEVWQGSPAVLKVKKDINDIPHPLPVSAATRRKYSVIFSLFLLVFPFTILLPLLPTIIILNKMDNAAPDYNFSYMVITPALALTYILLFTLQTVVLTRLLQWGIKPGTYPVYSAFYARKWFADQLMSLTLIVIHPIFATVYISSLFRSLGARIGRNTEVSTASSVTHPLLEIGDGAFVADAVTLGESDIRAQQLTLEKTIIHHNSFVGNSALIPQGYELPENMLIGVLSTPPSKEQLAASDARDWFGSPAIALPRRQESHFFPPEYTTHPSPQRKMARSVVEFIRILIPETIVICCSILFIAYAHDLVTDKPWWMVLLQVPFYYLFFLGVPAFLFTVLLKWLLTGRYRALQSPMWTSKVWRSEAVTSTYEALSVPFLLEYLKGTPWLPVLLRLLGVRTGHRVWMNTTDITEFDMVEIGSDTALNEDSGPQTHLFEDRVMKVGPIKIGARTSIGARSIILYDSEVGDDVNLAPLSLVMKGEKLQSGTDWTGSPVKPA</sequence>
<dbReference type="RefSeq" id="WP_264733701.1">
    <property type="nucleotide sequence ID" value="NZ_JAPDNR010000001.1"/>
</dbReference>
<dbReference type="PROSITE" id="PS50075">
    <property type="entry name" value="CARRIER"/>
    <property type="match status" value="1"/>
</dbReference>
<dbReference type="InterPro" id="IPR012728">
    <property type="entry name" value="Pls/PosA_C"/>
</dbReference>
<keyword evidence="1" id="KW-0812">Transmembrane</keyword>
<dbReference type="InterPro" id="IPR025110">
    <property type="entry name" value="AMP-bd_C"/>
</dbReference>
<feature type="transmembrane region" description="Helical" evidence="1">
    <location>
        <begin position="648"/>
        <end position="671"/>
    </location>
</feature>
<dbReference type="Gene3D" id="3.30.300.30">
    <property type="match status" value="1"/>
</dbReference>
<dbReference type="InterPro" id="IPR011004">
    <property type="entry name" value="Trimer_LpxA-like_sf"/>
</dbReference>
<dbReference type="PANTHER" id="PTHR45527:SF1">
    <property type="entry name" value="FATTY ACID SYNTHASE"/>
    <property type="match status" value="1"/>
</dbReference>